<dbReference type="KEGG" id="xba:C7S18_24080"/>
<dbReference type="AlphaFoldDB" id="A0A2P1PZV9"/>
<dbReference type="RefSeq" id="WP_106894297.1">
    <property type="nucleotide sequence ID" value="NZ_CP027861.1"/>
</dbReference>
<dbReference type="GO" id="GO:0006465">
    <property type="term" value="P:signal peptide processing"/>
    <property type="evidence" value="ECO:0007669"/>
    <property type="project" value="InterPro"/>
</dbReference>
<dbReference type="SUPFAM" id="SSF51306">
    <property type="entry name" value="LexA/Signal peptidase"/>
    <property type="match status" value="1"/>
</dbReference>
<keyword evidence="2" id="KW-0614">Plasmid</keyword>
<name>A0A2P1PZV9_9GAMM</name>
<evidence type="ECO:0000313" key="3">
    <source>
        <dbReference type="Proteomes" id="UP000241074"/>
    </source>
</evidence>
<dbReference type="EMBL" id="CP027861">
    <property type="protein sequence ID" value="AVQ00380.1"/>
    <property type="molecule type" value="Genomic_DNA"/>
</dbReference>
<dbReference type="Gene3D" id="2.10.109.10">
    <property type="entry name" value="Umud Fragment, subunit A"/>
    <property type="match status" value="1"/>
</dbReference>
<proteinExistence type="predicted"/>
<reference evidence="2 3" key="1">
    <citation type="submission" date="2018-03" db="EMBL/GenBank/DDBJ databases">
        <title>Ahniella affigens gen. nov., sp. nov., a gammaproteobacterium isolated from sandy soil near a stream.</title>
        <authorList>
            <person name="Ko Y."/>
            <person name="Kim J.-H."/>
        </authorList>
    </citation>
    <scope>NUCLEOTIDE SEQUENCE [LARGE SCALE GENOMIC DNA]</scope>
    <source>
        <strain evidence="2 3">D13</strain>
        <plasmid evidence="3">Plasmid unnamed</plasmid>
    </source>
</reference>
<reference evidence="2 3" key="2">
    <citation type="submission" date="2018-03" db="EMBL/GenBank/DDBJ databases">
        <authorList>
            <person name="Keele B.F."/>
        </authorList>
    </citation>
    <scope>NUCLEOTIDE SEQUENCE [LARGE SCALE GENOMIC DNA]</scope>
    <source>
        <strain evidence="2 3">D13</strain>
        <plasmid evidence="3">Plasmid unnamed</plasmid>
    </source>
</reference>
<feature type="domain" description="Peptidase S26" evidence="1">
    <location>
        <begin position="57"/>
        <end position="166"/>
    </location>
</feature>
<protein>
    <recommendedName>
        <fullName evidence="1">Peptidase S26 domain-containing protein</fullName>
    </recommendedName>
</protein>
<dbReference type="InterPro" id="IPR036286">
    <property type="entry name" value="LexA/Signal_pep-like_sf"/>
</dbReference>
<dbReference type="GO" id="GO:0004252">
    <property type="term" value="F:serine-type endopeptidase activity"/>
    <property type="evidence" value="ECO:0007669"/>
    <property type="project" value="InterPro"/>
</dbReference>
<dbReference type="InterPro" id="IPR019533">
    <property type="entry name" value="Peptidase_S26"/>
</dbReference>
<gene>
    <name evidence="2" type="ORF">C7S18_24080</name>
</gene>
<geneLocation type="plasmid" evidence="2">
    <name>unnamed</name>
</geneLocation>
<organism evidence="2 3">
    <name type="scientific">Ahniella affigens</name>
    <dbReference type="NCBI Taxonomy" id="2021234"/>
    <lineage>
        <taxon>Bacteria</taxon>
        <taxon>Pseudomonadati</taxon>
        <taxon>Pseudomonadota</taxon>
        <taxon>Gammaproteobacteria</taxon>
        <taxon>Lysobacterales</taxon>
        <taxon>Rhodanobacteraceae</taxon>
        <taxon>Ahniella</taxon>
    </lineage>
</organism>
<sequence length="166" mass="18131">MTIPRWMVRLILGIGFMSAFMGAMPFVIAHWGVGIDTQRNPSNPFRLYLHCKMDRNYTPGTYAPFPMIGFAPLIPDGTIFVKRIGATEGDRLELTQNVLSVNGRPVATVNPIILAKAGLPSSRLEGVEIVPPGFALMLGASPDSFDSRYYGLVPLNRLAGTAVPLW</sequence>
<accession>A0A2P1PZV9</accession>
<evidence type="ECO:0000259" key="1">
    <source>
        <dbReference type="Pfam" id="PF10502"/>
    </source>
</evidence>
<keyword evidence="3" id="KW-1185">Reference proteome</keyword>
<dbReference type="Pfam" id="PF10502">
    <property type="entry name" value="Peptidase_S26"/>
    <property type="match status" value="1"/>
</dbReference>
<evidence type="ECO:0000313" key="2">
    <source>
        <dbReference type="EMBL" id="AVQ00380.1"/>
    </source>
</evidence>
<dbReference type="Proteomes" id="UP000241074">
    <property type="component" value="Plasmid unnamed"/>
</dbReference>
<dbReference type="OrthoDB" id="5360818at2"/>